<dbReference type="Proteomes" id="UP000612361">
    <property type="component" value="Unassembled WGS sequence"/>
</dbReference>
<name>A0A923HYN9_9BURK</name>
<evidence type="ECO:0008006" key="3">
    <source>
        <dbReference type="Google" id="ProtNLM"/>
    </source>
</evidence>
<organism evidence="1 2">
    <name type="scientific">Undibacterium rugosum</name>
    <dbReference type="NCBI Taxonomy" id="2762291"/>
    <lineage>
        <taxon>Bacteria</taxon>
        <taxon>Pseudomonadati</taxon>
        <taxon>Pseudomonadota</taxon>
        <taxon>Betaproteobacteria</taxon>
        <taxon>Burkholderiales</taxon>
        <taxon>Oxalobacteraceae</taxon>
        <taxon>Undibacterium</taxon>
    </lineage>
</organism>
<accession>A0A923HYN9</accession>
<comment type="caution">
    <text evidence="1">The sequence shown here is derived from an EMBL/GenBank/DDBJ whole genome shotgun (WGS) entry which is preliminary data.</text>
</comment>
<reference evidence="1" key="1">
    <citation type="submission" date="2020-08" db="EMBL/GenBank/DDBJ databases">
        <title>Novel species isolated from subtropical streams in China.</title>
        <authorList>
            <person name="Lu H."/>
        </authorList>
    </citation>
    <scope>NUCLEOTIDE SEQUENCE</scope>
    <source>
        <strain evidence="1">CY7W</strain>
    </source>
</reference>
<gene>
    <name evidence="1" type="ORF">H8K47_00060</name>
</gene>
<keyword evidence="2" id="KW-1185">Reference proteome</keyword>
<dbReference type="AlphaFoldDB" id="A0A923HYN9"/>
<dbReference type="RefSeq" id="WP_186879395.1">
    <property type="nucleotide sequence ID" value="NZ_JACOGG010000001.1"/>
</dbReference>
<evidence type="ECO:0000313" key="1">
    <source>
        <dbReference type="EMBL" id="MBC3933737.1"/>
    </source>
</evidence>
<proteinExistence type="predicted"/>
<dbReference type="EMBL" id="JACOGG010000001">
    <property type="protein sequence ID" value="MBC3933737.1"/>
    <property type="molecule type" value="Genomic_DNA"/>
</dbReference>
<evidence type="ECO:0000313" key="2">
    <source>
        <dbReference type="Proteomes" id="UP000612361"/>
    </source>
</evidence>
<sequence>MKTKRRDNFSSSVIKTIERRVNAKCSNPDCRVPTSGPTVNPDKANNVGIAAHITAAAPGGPRYDGKITAHQRAGIDNAIWLCANCATKIDKDADRYDIDLLNKWKKKAEEDAYKEFGKTPVSRRDHAALKALAFGGLRKTELSDAVSRICNLTATEMEQLDPRFAVDVGYRAGTTSFTLNPIQPVNVSMKVAEDFVFEFETKYSDLVKHGSDLEIDTKAVKFMGSPLFEFQGDLQGKLVISTNVRKPAVLKCTFERKDGTRQVDDIHGELVGGVESVTFNGSAFGGLMKFTQSFFTDPRIVKSCPMSVEIDLASWYERPMRALPYFNKAYEFYESIKMGDKMLALVEIDGMTAFSAGGTFNCENPKGDEYYFLLRHIRNVRSILELLGLDVNFSEKNSITAEEAEFVEQIYQMFFCQQKLKDNKVATATFSMSILPNTSESQINQICESANPIRIAQKFKMPINLWGLIIELPQIIMTYTMATLKKLSPAGKIKAGNSYRFRISPLDDCQLIVEFAKE</sequence>
<protein>
    <recommendedName>
        <fullName evidence="3">HNH endonuclease</fullName>
    </recommendedName>
</protein>